<dbReference type="Proteomes" id="UP001431783">
    <property type="component" value="Unassembled WGS sequence"/>
</dbReference>
<sequence length="425" mass="49117">MESWLKLSLILCFFGFLKEIRPSEHYIYEYLTGHWRNVTEHEVLTEVYPVGTYSYLCLLVVIFLITDLLRYRPLIVVLGISGIIYSAMLTWTTSLFCLQVLEVFYSIFMAAEVAYYTYIYAKVDKEHYNAVTSHTRASLLAGRFFSGILAQVLVSFKWMDYKQLNYLTFAAMMMATFWSFFLPPVKKSIYFHQEKETERTNNFTVFHRGISLMKEEIIQTFTNTYVIKWSTWYALSSCCFYQVQSYAQPLWSDVIDNSNAVMYNGAVEAILTLSGFLAALSAGILRVDWEVRGDLLLIASSSLQGIILVIGALTTNIYLCYMCYILYGLIHHFVITVTSSEIAKKVKDDTFGLIFGFNTFIAMIFQSLLMLIVVNDVFKLKFDIRQQYVVYGCCCFVIAFIYVVVSLRNIFNRRRGFELAAQKPV</sequence>
<evidence type="ECO:0000256" key="6">
    <source>
        <dbReference type="ARBA" id="ARBA00023180"/>
    </source>
</evidence>
<comment type="caution">
    <text evidence="10">The sequence shown here is derived from an EMBL/GenBank/DDBJ whole genome shotgun (WGS) entry which is preliminary data.</text>
</comment>
<keyword evidence="2 8" id="KW-0812">Transmembrane</keyword>
<dbReference type="InterPro" id="IPR036259">
    <property type="entry name" value="MFS_trans_sf"/>
</dbReference>
<feature type="transmembrane region" description="Helical" evidence="8">
    <location>
        <begin position="266"/>
        <end position="285"/>
    </location>
</feature>
<keyword evidence="5 7" id="KW-0472">Membrane</keyword>
<dbReference type="Gene3D" id="1.20.1250.20">
    <property type="entry name" value="MFS general substrate transporter like domains"/>
    <property type="match status" value="1"/>
</dbReference>
<evidence type="ECO:0000313" key="11">
    <source>
        <dbReference type="Proteomes" id="UP001431783"/>
    </source>
</evidence>
<evidence type="ECO:0000256" key="7">
    <source>
        <dbReference type="PIRNR" id="PIRNR028739"/>
    </source>
</evidence>
<evidence type="ECO:0000256" key="4">
    <source>
        <dbReference type="ARBA" id="ARBA00022989"/>
    </source>
</evidence>
<feature type="transmembrane region" description="Helical" evidence="8">
    <location>
        <begin position="140"/>
        <end position="158"/>
    </location>
</feature>
<feature type="transmembrane region" description="Helical" evidence="8">
    <location>
        <begin position="46"/>
        <end position="66"/>
    </location>
</feature>
<feature type="signal peptide" evidence="9">
    <location>
        <begin position="1"/>
        <end position="22"/>
    </location>
</feature>
<dbReference type="PANTHER" id="PTHR10686:SF18">
    <property type="entry name" value="IP11787P-RELATED"/>
    <property type="match status" value="1"/>
</dbReference>
<evidence type="ECO:0000256" key="9">
    <source>
        <dbReference type="SAM" id="SignalP"/>
    </source>
</evidence>
<comment type="similarity">
    <text evidence="1 7">Belongs to the reduced folate carrier (RFC) transporter (TC 2.A.48) family.</text>
</comment>
<keyword evidence="6" id="KW-0325">Glycoprotein</keyword>
<dbReference type="FunFam" id="1.20.1250.20:FF:000298">
    <property type="entry name" value="Thiamine transporter"/>
    <property type="match status" value="1"/>
</dbReference>
<protein>
    <recommendedName>
        <fullName evidence="12">Reduced folate carrier</fullName>
    </recommendedName>
</protein>
<evidence type="ECO:0000256" key="3">
    <source>
        <dbReference type="ARBA" id="ARBA00022954"/>
    </source>
</evidence>
<feature type="transmembrane region" description="Helical" evidence="8">
    <location>
        <begin position="164"/>
        <end position="185"/>
    </location>
</feature>
<feature type="transmembrane region" description="Helical" evidence="8">
    <location>
        <begin position="386"/>
        <end position="405"/>
    </location>
</feature>
<dbReference type="GO" id="GO:0005886">
    <property type="term" value="C:plasma membrane"/>
    <property type="evidence" value="ECO:0007669"/>
    <property type="project" value="UniProtKB-UniRule"/>
</dbReference>
<evidence type="ECO:0000256" key="1">
    <source>
        <dbReference type="ARBA" id="ARBA00005773"/>
    </source>
</evidence>
<dbReference type="InterPro" id="IPR002666">
    <property type="entry name" value="Folate_carrier"/>
</dbReference>
<dbReference type="AlphaFoldDB" id="A0AAW1UCR1"/>
<dbReference type="NCBIfam" id="TIGR00806">
    <property type="entry name" value="rfc"/>
    <property type="match status" value="1"/>
</dbReference>
<feature type="transmembrane region" description="Helical" evidence="8">
    <location>
        <begin position="103"/>
        <end position="120"/>
    </location>
</feature>
<reference evidence="10 11" key="1">
    <citation type="submission" date="2023-03" db="EMBL/GenBank/DDBJ databases">
        <title>Genome insight into feeding habits of ladybird beetles.</title>
        <authorList>
            <person name="Li H.-S."/>
            <person name="Huang Y.-H."/>
            <person name="Pang H."/>
        </authorList>
    </citation>
    <scope>NUCLEOTIDE SEQUENCE [LARGE SCALE GENOMIC DNA]</scope>
    <source>
        <strain evidence="10">SYSU_2023b</strain>
        <tissue evidence="10">Whole body</tissue>
    </source>
</reference>
<accession>A0AAW1UCR1</accession>
<comment type="subcellular location">
    <subcellularLocation>
        <location evidence="7">Membrane</location>
        <topology evidence="7">Multi-pass membrane protein</topology>
    </subcellularLocation>
</comment>
<dbReference type="EMBL" id="JARQZJ010000061">
    <property type="protein sequence ID" value="KAK9878923.1"/>
    <property type="molecule type" value="Genomic_DNA"/>
</dbReference>
<proteinExistence type="inferred from homology"/>
<feature type="transmembrane region" description="Helical" evidence="8">
    <location>
        <begin position="73"/>
        <end position="91"/>
    </location>
</feature>
<organism evidence="10 11">
    <name type="scientific">Henosepilachna vigintioctopunctata</name>
    <dbReference type="NCBI Taxonomy" id="420089"/>
    <lineage>
        <taxon>Eukaryota</taxon>
        <taxon>Metazoa</taxon>
        <taxon>Ecdysozoa</taxon>
        <taxon>Arthropoda</taxon>
        <taxon>Hexapoda</taxon>
        <taxon>Insecta</taxon>
        <taxon>Pterygota</taxon>
        <taxon>Neoptera</taxon>
        <taxon>Endopterygota</taxon>
        <taxon>Coleoptera</taxon>
        <taxon>Polyphaga</taxon>
        <taxon>Cucujiformia</taxon>
        <taxon>Coccinelloidea</taxon>
        <taxon>Coccinellidae</taxon>
        <taxon>Epilachninae</taxon>
        <taxon>Epilachnini</taxon>
        <taxon>Henosepilachna</taxon>
    </lineage>
</organism>
<feature type="transmembrane region" description="Helical" evidence="8">
    <location>
        <begin position="351"/>
        <end position="374"/>
    </location>
</feature>
<dbReference type="PIRSF" id="PIRSF028739">
    <property type="entry name" value="Folate_carrier"/>
    <property type="match status" value="1"/>
</dbReference>
<evidence type="ECO:0000256" key="5">
    <source>
        <dbReference type="ARBA" id="ARBA00023136"/>
    </source>
</evidence>
<keyword evidence="7" id="KW-0813">Transport</keyword>
<keyword evidence="4 8" id="KW-1133">Transmembrane helix</keyword>
<dbReference type="GO" id="GO:0090482">
    <property type="term" value="F:vitamin transmembrane transporter activity"/>
    <property type="evidence" value="ECO:0007669"/>
    <property type="project" value="InterPro"/>
</dbReference>
<evidence type="ECO:0000256" key="2">
    <source>
        <dbReference type="ARBA" id="ARBA00022692"/>
    </source>
</evidence>
<keyword evidence="11" id="KW-1185">Reference proteome</keyword>
<evidence type="ECO:0000313" key="10">
    <source>
        <dbReference type="EMBL" id="KAK9878923.1"/>
    </source>
</evidence>
<dbReference type="Pfam" id="PF01770">
    <property type="entry name" value="Folate_carrier"/>
    <property type="match status" value="1"/>
</dbReference>
<dbReference type="SUPFAM" id="SSF103473">
    <property type="entry name" value="MFS general substrate transporter"/>
    <property type="match status" value="1"/>
</dbReference>
<dbReference type="GO" id="GO:0005542">
    <property type="term" value="F:folic acid binding"/>
    <property type="evidence" value="ECO:0007669"/>
    <property type="project" value="UniProtKB-KW"/>
</dbReference>
<dbReference type="PANTHER" id="PTHR10686">
    <property type="entry name" value="FOLATE TRANSPORTER"/>
    <property type="match status" value="1"/>
</dbReference>
<keyword evidence="9" id="KW-0732">Signal</keyword>
<evidence type="ECO:0008006" key="12">
    <source>
        <dbReference type="Google" id="ProtNLM"/>
    </source>
</evidence>
<gene>
    <name evidence="10" type="ORF">WA026_003746</name>
</gene>
<keyword evidence="3" id="KW-0290">Folate-binding</keyword>
<feature type="transmembrane region" description="Helical" evidence="8">
    <location>
        <begin position="305"/>
        <end position="330"/>
    </location>
</feature>
<feature type="chain" id="PRO_5043318162" description="Reduced folate carrier" evidence="9">
    <location>
        <begin position="23"/>
        <end position="425"/>
    </location>
</feature>
<evidence type="ECO:0000256" key="8">
    <source>
        <dbReference type="SAM" id="Phobius"/>
    </source>
</evidence>
<name>A0AAW1UCR1_9CUCU</name>